<keyword evidence="6 11" id="KW-0238">DNA-binding</keyword>
<dbReference type="SMART" id="SM00389">
    <property type="entry name" value="HOX"/>
    <property type="match status" value="1"/>
</dbReference>
<feature type="compositionally biased region" description="Acidic residues" evidence="13">
    <location>
        <begin position="333"/>
        <end position="348"/>
    </location>
</feature>
<dbReference type="PROSITE" id="PS50071">
    <property type="entry name" value="HOMEOBOX_2"/>
    <property type="match status" value="1"/>
</dbReference>
<proteinExistence type="inferred from homology"/>
<dbReference type="PANTHER" id="PTHR46799">
    <property type="entry name" value="HOMEOBOX PROTEIN UNC-4 HOMOLOG"/>
    <property type="match status" value="1"/>
</dbReference>
<dbReference type="SUPFAM" id="SSF46689">
    <property type="entry name" value="Homeodomain-like"/>
    <property type="match status" value="1"/>
</dbReference>
<feature type="domain" description="Homeobox" evidence="14">
    <location>
        <begin position="140"/>
        <end position="200"/>
    </location>
</feature>
<comment type="similarity">
    <text evidence="10">Belongs to the paired homeobox family. Unc-4 subfamily.</text>
</comment>
<dbReference type="RefSeq" id="XP_013779981.1">
    <property type="nucleotide sequence ID" value="XM_013924527.1"/>
</dbReference>
<gene>
    <name evidence="16" type="primary">LOC106464395</name>
</gene>
<feature type="compositionally biased region" description="Basic and acidic residues" evidence="13">
    <location>
        <begin position="123"/>
        <end position="133"/>
    </location>
</feature>
<feature type="region of interest" description="Disordered" evidence="13">
    <location>
        <begin position="198"/>
        <end position="268"/>
    </location>
</feature>
<dbReference type="Gene3D" id="1.10.10.60">
    <property type="entry name" value="Homeodomain-like"/>
    <property type="match status" value="1"/>
</dbReference>
<reference evidence="16" key="1">
    <citation type="submission" date="2025-08" db="UniProtKB">
        <authorList>
            <consortium name="RefSeq"/>
        </authorList>
    </citation>
    <scope>IDENTIFICATION</scope>
    <source>
        <tissue evidence="16">Muscle</tissue>
    </source>
</reference>
<feature type="region of interest" description="Disordered" evidence="13">
    <location>
        <begin position="333"/>
        <end position="365"/>
    </location>
</feature>
<evidence type="ECO:0000256" key="8">
    <source>
        <dbReference type="ARBA" id="ARBA00023163"/>
    </source>
</evidence>
<evidence type="ECO:0000256" key="10">
    <source>
        <dbReference type="ARBA" id="ARBA00038351"/>
    </source>
</evidence>
<keyword evidence="2" id="KW-0217">Developmental protein</keyword>
<organism evidence="15 16">
    <name type="scientific">Limulus polyphemus</name>
    <name type="common">Atlantic horseshoe crab</name>
    <dbReference type="NCBI Taxonomy" id="6850"/>
    <lineage>
        <taxon>Eukaryota</taxon>
        <taxon>Metazoa</taxon>
        <taxon>Ecdysozoa</taxon>
        <taxon>Arthropoda</taxon>
        <taxon>Chelicerata</taxon>
        <taxon>Merostomata</taxon>
        <taxon>Xiphosura</taxon>
        <taxon>Limulidae</taxon>
        <taxon>Limulus</taxon>
    </lineage>
</organism>
<dbReference type="PROSITE" id="PS00027">
    <property type="entry name" value="HOMEOBOX_1"/>
    <property type="match status" value="1"/>
</dbReference>
<comment type="subcellular location">
    <subcellularLocation>
        <location evidence="1 11 12">Nucleus</location>
    </subcellularLocation>
</comment>
<keyword evidence="4" id="KW-0524">Neurogenesis</keyword>
<evidence type="ECO:0000256" key="9">
    <source>
        <dbReference type="ARBA" id="ARBA00023242"/>
    </source>
</evidence>
<feature type="compositionally biased region" description="Low complexity" evidence="13">
    <location>
        <begin position="96"/>
        <end position="105"/>
    </location>
</feature>
<keyword evidence="5" id="KW-0805">Transcription regulation</keyword>
<evidence type="ECO:0000313" key="16">
    <source>
        <dbReference type="RefSeq" id="XP_013779981.1"/>
    </source>
</evidence>
<protein>
    <submittedName>
        <fullName evidence="16">Homeobox protein unc-4 homolog</fullName>
    </submittedName>
</protein>
<dbReference type="InterPro" id="IPR009057">
    <property type="entry name" value="Homeodomain-like_sf"/>
</dbReference>
<evidence type="ECO:0000256" key="3">
    <source>
        <dbReference type="ARBA" id="ARBA00022782"/>
    </source>
</evidence>
<evidence type="ECO:0000256" key="5">
    <source>
        <dbReference type="ARBA" id="ARBA00023015"/>
    </source>
</evidence>
<evidence type="ECO:0000256" key="11">
    <source>
        <dbReference type="PROSITE-ProRule" id="PRU00108"/>
    </source>
</evidence>
<keyword evidence="7 11" id="KW-0371">Homeobox</keyword>
<evidence type="ECO:0000256" key="4">
    <source>
        <dbReference type="ARBA" id="ARBA00022902"/>
    </source>
</evidence>
<evidence type="ECO:0000256" key="12">
    <source>
        <dbReference type="RuleBase" id="RU000682"/>
    </source>
</evidence>
<dbReference type="GO" id="GO:0003677">
    <property type="term" value="F:DNA binding"/>
    <property type="evidence" value="ECO:0007669"/>
    <property type="project" value="UniProtKB-KW"/>
</dbReference>
<name>A0ABM1BDV0_LIMPO</name>
<keyword evidence="8" id="KW-0804">Transcription</keyword>
<accession>A0ABM1BDV0</accession>
<sequence>MDTRLLDSAFGQSHSHLFARFGRPIPSPYAHFAAPLASYAAVALAHPYGYRHTHPGSHGGFSGAASGFPYTLDGLIGSASAHATSLSAVPALTVTSSHSRSSPASTHVRLTNETAVDSKGSPIKKDSDSEKDSLGSGVQGKRRRTRTNFNGWQLEEMEKAFQASHYPDVFMREALAMRLDLVESRVQVWFQNRRAKWRKKENTRKGPGRPAHNAHPQTCSGDPIPPEDLERRDRDKREKKLRKQLERQTKRLQQSKLKPGLNISSSTESIHHSLSELRMANPLKEPKELLGSELFKLLEVLGFDVCDILNKVDLDGNNNGRFHLAENFGEENGDTVTVDIDDDNDDSSESMSSISEDSSQVHSQKPCSFSIENILSDNKKHRIQSPEENIGAPSFVNSVTQPMGFFIRTSSPGNSTCLSSPDSGSEHSITSVPCSPDNLAPPNEFQHHDGTINSISSKHSEAFKFFSKHIKKDLSVPESKKCKNGTVLDKSSDLRPAVTNETELERRKLNNNSSDGVHCV</sequence>
<evidence type="ECO:0000259" key="14">
    <source>
        <dbReference type="PROSITE" id="PS50071"/>
    </source>
</evidence>
<dbReference type="InterPro" id="IPR017970">
    <property type="entry name" value="Homeobox_CS"/>
</dbReference>
<dbReference type="Proteomes" id="UP000694941">
    <property type="component" value="Unplaced"/>
</dbReference>
<dbReference type="GeneID" id="106464395"/>
<dbReference type="Pfam" id="PF00046">
    <property type="entry name" value="Homeodomain"/>
    <property type="match status" value="1"/>
</dbReference>
<evidence type="ECO:0000256" key="1">
    <source>
        <dbReference type="ARBA" id="ARBA00004123"/>
    </source>
</evidence>
<feature type="compositionally biased region" description="Low complexity" evidence="13">
    <location>
        <begin position="349"/>
        <end position="358"/>
    </location>
</feature>
<keyword evidence="15" id="KW-1185">Reference proteome</keyword>
<feature type="region of interest" description="Disordered" evidence="13">
    <location>
        <begin position="96"/>
        <end position="150"/>
    </location>
</feature>
<evidence type="ECO:0000256" key="6">
    <source>
        <dbReference type="ARBA" id="ARBA00023125"/>
    </source>
</evidence>
<keyword evidence="9 11" id="KW-0539">Nucleus</keyword>
<evidence type="ECO:0000256" key="7">
    <source>
        <dbReference type="ARBA" id="ARBA00023155"/>
    </source>
</evidence>
<evidence type="ECO:0000313" key="15">
    <source>
        <dbReference type="Proteomes" id="UP000694941"/>
    </source>
</evidence>
<evidence type="ECO:0000256" key="13">
    <source>
        <dbReference type="SAM" id="MobiDB-lite"/>
    </source>
</evidence>
<evidence type="ECO:0000256" key="2">
    <source>
        <dbReference type="ARBA" id="ARBA00022473"/>
    </source>
</evidence>
<dbReference type="InterPro" id="IPR001356">
    <property type="entry name" value="HD"/>
</dbReference>
<feature type="DNA-binding region" description="Homeobox" evidence="11">
    <location>
        <begin position="142"/>
        <end position="201"/>
    </location>
</feature>
<keyword evidence="3" id="KW-0221">Differentiation</keyword>
<feature type="compositionally biased region" description="Basic and acidic residues" evidence="13">
    <location>
        <begin position="228"/>
        <end position="249"/>
    </location>
</feature>
<dbReference type="CDD" id="cd00086">
    <property type="entry name" value="homeodomain"/>
    <property type="match status" value="1"/>
</dbReference>
<dbReference type="PANTHER" id="PTHR46799:SF1">
    <property type="entry name" value="HOMEOBOX PROTEIN UNC-4 HOMOLOG"/>
    <property type="match status" value="1"/>
</dbReference>